<dbReference type="Pfam" id="PF12867">
    <property type="entry name" value="DinB_2"/>
    <property type="match status" value="1"/>
</dbReference>
<dbReference type="SUPFAM" id="SSF109854">
    <property type="entry name" value="DinB/YfiT-like putative metalloenzymes"/>
    <property type="match status" value="1"/>
</dbReference>
<organism evidence="2 3">
    <name type="scientific">Mucilaginibacter frigoritolerans</name>
    <dbReference type="NCBI Taxonomy" id="652788"/>
    <lineage>
        <taxon>Bacteria</taxon>
        <taxon>Pseudomonadati</taxon>
        <taxon>Bacteroidota</taxon>
        <taxon>Sphingobacteriia</taxon>
        <taxon>Sphingobacteriales</taxon>
        <taxon>Sphingobacteriaceae</taxon>
        <taxon>Mucilaginibacter</taxon>
    </lineage>
</organism>
<dbReference type="OrthoDB" id="9793216at2"/>
<evidence type="ECO:0000313" key="3">
    <source>
        <dbReference type="Proteomes" id="UP000317010"/>
    </source>
</evidence>
<dbReference type="InterPro" id="IPR034660">
    <property type="entry name" value="DinB/YfiT-like"/>
</dbReference>
<accession>A0A562U4P2</accession>
<sequence length="147" mass="17491">MDNMQDAVTKLNDALDYFFKQDLKAINWDNKPAVEKWSKKEIIGHLIDSAQVNLQRLVRCTYEENFKLIYEQEQWVKAQHYQDADIDFLLTLWKSINVQIIRVIENYPADRSQMQCDTGKKEKSLHTVSWLALDYVDHLKHHLQQIV</sequence>
<dbReference type="Gene3D" id="1.20.120.450">
    <property type="entry name" value="dinb family like domain"/>
    <property type="match status" value="1"/>
</dbReference>
<dbReference type="AlphaFoldDB" id="A0A562U4P2"/>
<name>A0A562U4P2_9SPHI</name>
<comment type="caution">
    <text evidence="2">The sequence shown here is derived from an EMBL/GenBank/DDBJ whole genome shotgun (WGS) entry which is preliminary data.</text>
</comment>
<dbReference type="InterPro" id="IPR024775">
    <property type="entry name" value="DinB-like"/>
</dbReference>
<dbReference type="RefSeq" id="WP_144912209.1">
    <property type="nucleotide sequence ID" value="NZ_VLLI01000005.1"/>
</dbReference>
<dbReference type="Proteomes" id="UP000317010">
    <property type="component" value="Unassembled WGS sequence"/>
</dbReference>
<keyword evidence="3" id="KW-1185">Reference proteome</keyword>
<proteinExistence type="predicted"/>
<evidence type="ECO:0000313" key="2">
    <source>
        <dbReference type="EMBL" id="TWJ00806.1"/>
    </source>
</evidence>
<protein>
    <submittedName>
        <fullName evidence="2">DinB family protein</fullName>
    </submittedName>
</protein>
<feature type="domain" description="DinB-like" evidence="1">
    <location>
        <begin position="27"/>
        <end position="146"/>
    </location>
</feature>
<dbReference type="EMBL" id="VLLI01000005">
    <property type="protein sequence ID" value="TWJ00806.1"/>
    <property type="molecule type" value="Genomic_DNA"/>
</dbReference>
<reference evidence="2 3" key="1">
    <citation type="submission" date="2019-07" db="EMBL/GenBank/DDBJ databases">
        <title>Genomic Encyclopedia of Archaeal and Bacterial Type Strains, Phase II (KMG-II): from individual species to whole genera.</title>
        <authorList>
            <person name="Goeker M."/>
        </authorList>
    </citation>
    <scope>NUCLEOTIDE SEQUENCE [LARGE SCALE GENOMIC DNA]</scope>
    <source>
        <strain evidence="2 3">ATCC BAA-1854</strain>
    </source>
</reference>
<gene>
    <name evidence="2" type="ORF">JN11_02065</name>
</gene>
<evidence type="ECO:0000259" key="1">
    <source>
        <dbReference type="Pfam" id="PF12867"/>
    </source>
</evidence>